<gene>
    <name evidence="1" type="ORF">LX74_03699</name>
</gene>
<organism evidence="1 2">
    <name type="scientific">Elizabethkingia miricola</name>
    <name type="common">Chryseobacterium miricola</name>
    <dbReference type="NCBI Taxonomy" id="172045"/>
    <lineage>
        <taxon>Bacteria</taxon>
        <taxon>Pseudomonadati</taxon>
        <taxon>Bacteroidota</taxon>
        <taxon>Flavobacteriia</taxon>
        <taxon>Flavobacteriales</taxon>
        <taxon>Weeksellaceae</taxon>
        <taxon>Elizabethkingia</taxon>
    </lineage>
</organism>
<protein>
    <submittedName>
        <fullName evidence="1">Virion morphogenesis family protein</fullName>
    </submittedName>
</protein>
<name>A0ABY3NB58_ELIMR</name>
<dbReference type="Pfam" id="PF05069">
    <property type="entry name" value="Phage_tail_S"/>
    <property type="match status" value="1"/>
</dbReference>
<comment type="caution">
    <text evidence="1">The sequence shown here is derived from an EMBL/GenBank/DDBJ whole genome shotgun (WGS) entry which is preliminary data.</text>
</comment>
<accession>A0ABY3NB58</accession>
<dbReference type="EMBL" id="VNHK01000017">
    <property type="protein sequence ID" value="TYO84894.1"/>
    <property type="molecule type" value="Genomic_DNA"/>
</dbReference>
<reference evidence="1 2" key="1">
    <citation type="submission" date="2019-07" db="EMBL/GenBank/DDBJ databases">
        <title>Genomic Encyclopedia of Archaeal and Bacterial Type Strains, Phase II (KMG-II): from individual species to whole genera.</title>
        <authorList>
            <person name="Goeker M."/>
        </authorList>
    </citation>
    <scope>NUCLEOTIDE SEQUENCE [LARGE SCALE GENOMIC DNA]</scope>
    <source>
        <strain evidence="1 2">DSM 14571</strain>
    </source>
</reference>
<keyword evidence="2" id="KW-1185">Reference proteome</keyword>
<proteinExistence type="predicted"/>
<dbReference type="RefSeq" id="WP_065081773.1">
    <property type="nucleotide sequence ID" value="NZ_FLSS01000004.1"/>
</dbReference>
<dbReference type="InterPro" id="IPR006522">
    <property type="entry name" value="Phage_virion_morphogenesis"/>
</dbReference>
<dbReference type="Proteomes" id="UP000324513">
    <property type="component" value="Unassembled WGS sequence"/>
</dbReference>
<sequence>MSLQLKTDFFKKLSKVQNPAFLNRMVGQAGIMAVNFSKERFVKKNWLNESAVGWKERKRPGRGSLMTVSGRLKRSIRKVKQGSYYVYIGTDVPYAQIHNEGGSINKTVTVKSFSRKRTQRAVSEKTGKKLKKRVNSGETSIVKAHTRKMKLTMPERRFLGDSKVLAKNIGDHLSRMLDNEISNL</sequence>
<evidence type="ECO:0000313" key="1">
    <source>
        <dbReference type="EMBL" id="TYO84894.1"/>
    </source>
</evidence>
<evidence type="ECO:0000313" key="2">
    <source>
        <dbReference type="Proteomes" id="UP000324513"/>
    </source>
</evidence>